<accession>A0A0M6Z6M6</accession>
<keyword evidence="3" id="KW-1185">Reference proteome</keyword>
<dbReference type="AlphaFoldDB" id="A0A0M6Z6M6"/>
<feature type="region of interest" description="Disordered" evidence="1">
    <location>
        <begin position="1"/>
        <end position="31"/>
    </location>
</feature>
<evidence type="ECO:0000313" key="3">
    <source>
        <dbReference type="Proteomes" id="UP000049983"/>
    </source>
</evidence>
<gene>
    <name evidence="2" type="ORF">LA5096_02502</name>
</gene>
<dbReference type="EMBL" id="CXWC01000010">
    <property type="protein sequence ID" value="CTQ70379.1"/>
    <property type="molecule type" value="Genomic_DNA"/>
</dbReference>
<reference evidence="3" key="1">
    <citation type="submission" date="2015-07" db="EMBL/GenBank/DDBJ databases">
        <authorList>
            <person name="Rodrigo-Torres Lidia"/>
            <person name="Arahal R.David."/>
        </authorList>
    </citation>
    <scope>NUCLEOTIDE SEQUENCE [LARGE SCALE GENOMIC DNA]</scope>
    <source>
        <strain evidence="3">CECT 5096</strain>
    </source>
</reference>
<evidence type="ECO:0000256" key="1">
    <source>
        <dbReference type="SAM" id="MobiDB-lite"/>
    </source>
</evidence>
<organism evidence="2 3">
    <name type="scientific">Roseibium album</name>
    <dbReference type="NCBI Taxonomy" id="311410"/>
    <lineage>
        <taxon>Bacteria</taxon>
        <taxon>Pseudomonadati</taxon>
        <taxon>Pseudomonadota</taxon>
        <taxon>Alphaproteobacteria</taxon>
        <taxon>Hyphomicrobiales</taxon>
        <taxon>Stappiaceae</taxon>
        <taxon>Roseibium</taxon>
    </lineage>
</organism>
<evidence type="ECO:0000313" key="2">
    <source>
        <dbReference type="EMBL" id="CTQ70379.1"/>
    </source>
</evidence>
<dbReference type="Proteomes" id="UP000049983">
    <property type="component" value="Unassembled WGS sequence"/>
</dbReference>
<name>A0A0M6Z6M6_9HYPH</name>
<protein>
    <submittedName>
        <fullName evidence="2">Uncharacterized protein</fullName>
    </submittedName>
</protein>
<feature type="compositionally biased region" description="Basic residues" evidence="1">
    <location>
        <begin position="10"/>
        <end position="19"/>
    </location>
</feature>
<proteinExistence type="predicted"/>
<sequence>MKIGIDGRRRTTRAKRHMCAGKAEPDSGSKLSMSLQTENIPIIRWIA</sequence>